<evidence type="ECO:0000259" key="2">
    <source>
        <dbReference type="PROSITE" id="PS50911"/>
    </source>
</evidence>
<accession>A0A2M7CIK7</accession>
<evidence type="ECO:0000313" key="4">
    <source>
        <dbReference type="Proteomes" id="UP000229966"/>
    </source>
</evidence>
<dbReference type="InterPro" id="IPR007921">
    <property type="entry name" value="CHAP_dom"/>
</dbReference>
<dbReference type="InterPro" id="IPR038765">
    <property type="entry name" value="Papain-like_cys_pep_sf"/>
</dbReference>
<keyword evidence="1" id="KW-0175">Coiled coil</keyword>
<dbReference type="PROSITE" id="PS50911">
    <property type="entry name" value="CHAP"/>
    <property type="match status" value="1"/>
</dbReference>
<dbReference type="Gene3D" id="6.10.250.3150">
    <property type="match status" value="1"/>
</dbReference>
<reference evidence="4" key="1">
    <citation type="submission" date="2017-09" db="EMBL/GenBank/DDBJ databases">
        <title>Depth-based differentiation of microbial function through sediment-hosted aquifers and enrichment of novel symbionts in the deep terrestrial subsurface.</title>
        <authorList>
            <person name="Probst A.J."/>
            <person name="Ladd B."/>
            <person name="Jarett J.K."/>
            <person name="Geller-Mcgrath D.E."/>
            <person name="Sieber C.M.K."/>
            <person name="Emerson J.B."/>
            <person name="Anantharaman K."/>
            <person name="Thomas B.C."/>
            <person name="Malmstrom R."/>
            <person name="Stieglmeier M."/>
            <person name="Klingl A."/>
            <person name="Woyke T."/>
            <person name="Ryan C.M."/>
            <person name="Banfield J.F."/>
        </authorList>
    </citation>
    <scope>NUCLEOTIDE SEQUENCE [LARGE SCALE GENOMIC DNA]</scope>
</reference>
<dbReference type="Pfam" id="PF05257">
    <property type="entry name" value="CHAP"/>
    <property type="match status" value="1"/>
</dbReference>
<evidence type="ECO:0000256" key="1">
    <source>
        <dbReference type="SAM" id="Coils"/>
    </source>
</evidence>
<dbReference type="Proteomes" id="UP000229966">
    <property type="component" value="Unassembled WGS sequence"/>
</dbReference>
<dbReference type="Gene3D" id="3.90.1720.10">
    <property type="entry name" value="endopeptidase domain like (from Nostoc punctiforme)"/>
    <property type="match status" value="1"/>
</dbReference>
<name>A0A2M7CIK7_9BACT</name>
<gene>
    <name evidence="3" type="ORF">COS38_01405</name>
</gene>
<dbReference type="AlphaFoldDB" id="A0A2M7CIK7"/>
<dbReference type="SUPFAM" id="SSF54001">
    <property type="entry name" value="Cysteine proteinases"/>
    <property type="match status" value="1"/>
</dbReference>
<proteinExistence type="predicted"/>
<protein>
    <recommendedName>
        <fullName evidence="2">Peptidase C51 domain-containing protein</fullName>
    </recommendedName>
</protein>
<dbReference type="EMBL" id="PEUM01000038">
    <property type="protein sequence ID" value="PIV25477.1"/>
    <property type="molecule type" value="Genomic_DNA"/>
</dbReference>
<evidence type="ECO:0000313" key="3">
    <source>
        <dbReference type="EMBL" id="PIV25477.1"/>
    </source>
</evidence>
<feature type="domain" description="Peptidase C51" evidence="2">
    <location>
        <begin position="254"/>
        <end position="391"/>
    </location>
</feature>
<sequence>MPRGKVVSIVAGSFIGILTFATSFALVKAQDYNDMLNQRNTLSRDIIRNKQLADEKKKEATRISGEIKSLEKDISSTQSKIDSLDGQINDTRNQIDEKIRIIREKESDLKKQQSDQAEALRAIYESSDESFVYLLFSSSDLSEVIDRTSYMEALEVKIDSNVKKIIKLRDQLLKEKEVLNSKEAELSGLKKENETYQNNLSHQKNQKDDLKNMTLAQQKSYQDLVEKLKQEMTSISAKIYEERQKRLKGGKEALGSRSSGYPYSSIDSPDPWSFLTRECTSYAAWYWNVLLGKEWTNTQPGQGDARNWANMVSANNQEFGASYRVSNTPQIGAIISWSGSSLTSSHGHVAIVEAINQDGTIDVSEYNWLAYQYSYRQFVTPSDYGNYSYIY</sequence>
<comment type="caution">
    <text evidence="3">The sequence shown here is derived from an EMBL/GenBank/DDBJ whole genome shotgun (WGS) entry which is preliminary data.</text>
</comment>
<feature type="coiled-coil region" evidence="1">
    <location>
        <begin position="151"/>
        <end position="245"/>
    </location>
</feature>
<feature type="coiled-coil region" evidence="1">
    <location>
        <begin position="53"/>
        <end position="108"/>
    </location>
</feature>
<organism evidence="3 4">
    <name type="scientific">Candidatus Berkelbacteria bacterium CG03_land_8_20_14_0_80_40_36</name>
    <dbReference type="NCBI Taxonomy" id="1974509"/>
    <lineage>
        <taxon>Bacteria</taxon>
        <taxon>Candidatus Berkelbacteria</taxon>
    </lineage>
</organism>